<reference evidence="1" key="1">
    <citation type="journal article" date="2020" name="Nature">
        <title>Giant virus diversity and host interactions through global metagenomics.</title>
        <authorList>
            <person name="Schulz F."/>
            <person name="Roux S."/>
            <person name="Paez-Espino D."/>
            <person name="Jungbluth S."/>
            <person name="Walsh D.A."/>
            <person name="Denef V.J."/>
            <person name="McMahon K.D."/>
            <person name="Konstantinidis K.T."/>
            <person name="Eloe-Fadrosh E.A."/>
            <person name="Kyrpides N.C."/>
            <person name="Woyke T."/>
        </authorList>
    </citation>
    <scope>NUCLEOTIDE SEQUENCE</scope>
    <source>
        <strain evidence="1">GVMAG-S-1016704-121</strain>
    </source>
</reference>
<name>A0A6C0LUE0_9ZZZZ</name>
<organism evidence="1">
    <name type="scientific">viral metagenome</name>
    <dbReference type="NCBI Taxonomy" id="1070528"/>
    <lineage>
        <taxon>unclassified sequences</taxon>
        <taxon>metagenomes</taxon>
        <taxon>organismal metagenomes</taxon>
    </lineage>
</organism>
<dbReference type="AlphaFoldDB" id="A0A6C0LUE0"/>
<accession>A0A6C0LUE0</accession>
<evidence type="ECO:0000313" key="1">
    <source>
        <dbReference type="EMBL" id="QHU33618.1"/>
    </source>
</evidence>
<proteinExistence type="predicted"/>
<protein>
    <submittedName>
        <fullName evidence="1">Uncharacterized protein</fullName>
    </submittedName>
</protein>
<sequence>MFDITMLIPVPIIFLSIFTCELCIDRACCPEKKTVIRVPIDERTRLTPIPEE</sequence>
<dbReference type="EMBL" id="MN740559">
    <property type="protein sequence ID" value="QHU33618.1"/>
    <property type="molecule type" value="Genomic_DNA"/>
</dbReference>